<feature type="compositionally biased region" description="Basic and acidic residues" evidence="1">
    <location>
        <begin position="11"/>
        <end position="25"/>
    </location>
</feature>
<protein>
    <submittedName>
        <fullName evidence="2">Uncharacterized protein</fullName>
    </submittedName>
</protein>
<dbReference type="Proteomes" id="UP001266305">
    <property type="component" value="Unassembled WGS sequence"/>
</dbReference>
<evidence type="ECO:0000256" key="1">
    <source>
        <dbReference type="SAM" id="MobiDB-lite"/>
    </source>
</evidence>
<accession>A0ABQ9W3J6</accession>
<organism evidence="2 3">
    <name type="scientific">Saguinus oedipus</name>
    <name type="common">Cotton-top tamarin</name>
    <name type="synonym">Oedipomidas oedipus</name>
    <dbReference type="NCBI Taxonomy" id="9490"/>
    <lineage>
        <taxon>Eukaryota</taxon>
        <taxon>Metazoa</taxon>
        <taxon>Chordata</taxon>
        <taxon>Craniata</taxon>
        <taxon>Vertebrata</taxon>
        <taxon>Euteleostomi</taxon>
        <taxon>Mammalia</taxon>
        <taxon>Eutheria</taxon>
        <taxon>Euarchontoglires</taxon>
        <taxon>Primates</taxon>
        <taxon>Haplorrhini</taxon>
        <taxon>Platyrrhini</taxon>
        <taxon>Cebidae</taxon>
        <taxon>Callitrichinae</taxon>
        <taxon>Saguinus</taxon>
    </lineage>
</organism>
<feature type="region of interest" description="Disordered" evidence="1">
    <location>
        <begin position="1"/>
        <end position="70"/>
    </location>
</feature>
<comment type="caution">
    <text evidence="2">The sequence shown here is derived from an EMBL/GenBank/DDBJ whole genome shotgun (WGS) entry which is preliminary data.</text>
</comment>
<sequence>MSALTPVPAAHSREDPPAVTAERESLLTAANRPADQPSPPEREGKEAAREERAAAATSAGARGEPSPALVLGRSVPQAAVPVRPLALHLAHKARGPGGPFGGEPPPLPPPPPSPLPPLLRDSPAEIARQQAAAGPEEKRQPLPLPPKGNPWTKKPPQHLSPATTGPPSPPLETLETGCGQGRLQDLAARGGSLPSLTVGGGTSGSPRLMGARKG</sequence>
<evidence type="ECO:0000313" key="2">
    <source>
        <dbReference type="EMBL" id="KAK2116194.1"/>
    </source>
</evidence>
<keyword evidence="3" id="KW-1185">Reference proteome</keyword>
<proteinExistence type="predicted"/>
<feature type="region of interest" description="Disordered" evidence="1">
    <location>
        <begin position="89"/>
        <end position="214"/>
    </location>
</feature>
<feature type="compositionally biased region" description="Pro residues" evidence="1">
    <location>
        <begin position="102"/>
        <end position="117"/>
    </location>
</feature>
<gene>
    <name evidence="2" type="ORF">P7K49_006820</name>
</gene>
<reference evidence="2 3" key="1">
    <citation type="submission" date="2023-05" db="EMBL/GenBank/DDBJ databases">
        <title>B98-5 Cell Line De Novo Hybrid Assembly: An Optical Mapping Approach.</title>
        <authorList>
            <person name="Kananen K."/>
            <person name="Auerbach J.A."/>
            <person name="Kautto E."/>
            <person name="Blachly J.S."/>
        </authorList>
    </citation>
    <scope>NUCLEOTIDE SEQUENCE [LARGE SCALE GENOMIC DNA]</scope>
    <source>
        <strain evidence="2">B95-8</strain>
        <tissue evidence="2">Cell line</tissue>
    </source>
</reference>
<name>A0ABQ9W3J6_SAGOE</name>
<evidence type="ECO:0000313" key="3">
    <source>
        <dbReference type="Proteomes" id="UP001266305"/>
    </source>
</evidence>
<feature type="compositionally biased region" description="Low complexity" evidence="1">
    <location>
        <begin position="54"/>
        <end position="64"/>
    </location>
</feature>
<feature type="compositionally biased region" description="Basic and acidic residues" evidence="1">
    <location>
        <begin position="40"/>
        <end position="53"/>
    </location>
</feature>
<dbReference type="EMBL" id="JASSZA010000003">
    <property type="protein sequence ID" value="KAK2116194.1"/>
    <property type="molecule type" value="Genomic_DNA"/>
</dbReference>